<dbReference type="OrthoDB" id="9805247at2"/>
<dbReference type="Proteomes" id="UP000252255">
    <property type="component" value="Unassembled WGS sequence"/>
</dbReference>
<dbReference type="AlphaFoldDB" id="A0A367X685"/>
<evidence type="ECO:0008006" key="3">
    <source>
        <dbReference type="Google" id="ProtNLM"/>
    </source>
</evidence>
<dbReference type="PANTHER" id="PTHR39166">
    <property type="entry name" value="BLL1166 PROTEIN"/>
    <property type="match status" value="1"/>
</dbReference>
<gene>
    <name evidence="1" type="ORF">TH30_01205</name>
</gene>
<dbReference type="InterPro" id="IPR009267">
    <property type="entry name" value="NTP_transf_6"/>
</dbReference>
<sequence length="205" mass="23179">MSSGQLIDQCVLGADFVNGVFQNRFNGEILGRFGSLGFSDWWLTAGCLAQTIWNLNAGRQSEADINDYDIFYFDPDTDWEAEDRVISQAAALFAHLPVRIEVRNQARVPIWYPEKFGFDYGPVHYASDGIDRFAYQTTAIGLRKDRNGSFRIYAPFGLEAAMSGQIIPNPVLPIRKVYEAKVARWKKIWPDLVIGPWPDDVKAVP</sequence>
<reference evidence="1 2" key="1">
    <citation type="submission" date="2014-07" db="EMBL/GenBank/DDBJ databases">
        <title>Draft genome sequence of Thalassospira profundimaris PR54-5.</title>
        <authorList>
            <person name="Lai Q."/>
            <person name="Shao Z."/>
        </authorList>
    </citation>
    <scope>NUCLEOTIDE SEQUENCE [LARGE SCALE GENOMIC DNA]</scope>
    <source>
        <strain evidence="1 2">PR54-5</strain>
    </source>
</reference>
<dbReference type="EMBL" id="JPWI01000001">
    <property type="protein sequence ID" value="RCK48979.1"/>
    <property type="molecule type" value="Genomic_DNA"/>
</dbReference>
<accession>A0A367X685</accession>
<proteinExistence type="predicted"/>
<protein>
    <recommendedName>
        <fullName evidence="3">Nucleotidyltransferase family protein</fullName>
    </recommendedName>
</protein>
<comment type="caution">
    <text evidence="1">The sequence shown here is derived from an EMBL/GenBank/DDBJ whole genome shotgun (WGS) entry which is preliminary data.</text>
</comment>
<evidence type="ECO:0000313" key="2">
    <source>
        <dbReference type="Proteomes" id="UP000252255"/>
    </source>
</evidence>
<organism evidence="1 2">
    <name type="scientific">Thalassospira profundimaris</name>
    <dbReference type="NCBI Taxonomy" id="502049"/>
    <lineage>
        <taxon>Bacteria</taxon>
        <taxon>Pseudomonadati</taxon>
        <taxon>Pseudomonadota</taxon>
        <taxon>Alphaproteobacteria</taxon>
        <taxon>Rhodospirillales</taxon>
        <taxon>Thalassospiraceae</taxon>
        <taxon>Thalassospira</taxon>
    </lineage>
</organism>
<evidence type="ECO:0000313" key="1">
    <source>
        <dbReference type="EMBL" id="RCK48979.1"/>
    </source>
</evidence>
<name>A0A367X685_9PROT</name>
<dbReference type="RefSeq" id="WP_114096272.1">
    <property type="nucleotide sequence ID" value="NZ_JPWI01000001.1"/>
</dbReference>
<dbReference type="PANTHER" id="PTHR39166:SF1">
    <property type="entry name" value="BLL1166 PROTEIN"/>
    <property type="match status" value="1"/>
</dbReference>
<dbReference type="Pfam" id="PF06042">
    <property type="entry name" value="NTP_transf_6"/>
    <property type="match status" value="1"/>
</dbReference>